<evidence type="ECO:0000313" key="8">
    <source>
        <dbReference type="EMBL" id="OAD46678.1"/>
    </source>
</evidence>
<evidence type="ECO:0000256" key="5">
    <source>
        <dbReference type="PROSITE-ProRule" id="PRU01248"/>
    </source>
</evidence>
<dbReference type="InterPro" id="IPR004107">
    <property type="entry name" value="Integrase_SAM-like_N"/>
</dbReference>
<dbReference type="PROSITE" id="PS51898">
    <property type="entry name" value="TYR_RECOMBINASE"/>
    <property type="match status" value="1"/>
</dbReference>
<comment type="similarity">
    <text evidence="1">Belongs to the 'phage' integrase family.</text>
</comment>
<evidence type="ECO:0000259" key="6">
    <source>
        <dbReference type="PROSITE" id="PS51898"/>
    </source>
</evidence>
<dbReference type="GO" id="GO:0006310">
    <property type="term" value="P:DNA recombination"/>
    <property type="evidence" value="ECO:0007669"/>
    <property type="project" value="UniProtKB-KW"/>
</dbReference>
<keyword evidence="4" id="KW-0233">DNA recombination</keyword>
<dbReference type="EMBL" id="LVWE01000001">
    <property type="protein sequence ID" value="OAD46678.1"/>
    <property type="molecule type" value="Genomic_DNA"/>
</dbReference>
<evidence type="ECO:0000313" key="9">
    <source>
        <dbReference type="Proteomes" id="UP000076923"/>
    </source>
</evidence>
<dbReference type="RefSeq" id="WP_068446856.1">
    <property type="nucleotide sequence ID" value="NZ_CP150660.1"/>
</dbReference>
<gene>
    <name evidence="8" type="ORF">LPB303_00010</name>
</gene>
<dbReference type="PANTHER" id="PTHR30349:SF41">
    <property type="entry name" value="INTEGRASE_RECOMBINASE PROTEIN MJ0367-RELATED"/>
    <property type="match status" value="1"/>
</dbReference>
<dbReference type="Pfam" id="PF02899">
    <property type="entry name" value="Phage_int_SAM_1"/>
    <property type="match status" value="1"/>
</dbReference>
<dbReference type="GO" id="GO:0003677">
    <property type="term" value="F:DNA binding"/>
    <property type="evidence" value="ECO:0007669"/>
    <property type="project" value="UniProtKB-UniRule"/>
</dbReference>
<reference evidence="8" key="1">
    <citation type="submission" date="2016-02" db="EMBL/GenBank/DDBJ databases">
        <title>Draft genome sequence of Polaribacter atrinae KACC17473.</title>
        <authorList>
            <person name="Shin S.-K."/>
            <person name="Yi H."/>
        </authorList>
    </citation>
    <scope>NUCLEOTIDE SEQUENCE [LARGE SCALE GENOMIC DNA]</scope>
    <source>
        <strain evidence="8">KACC 17473</strain>
    </source>
</reference>
<keyword evidence="2" id="KW-0229">DNA integration</keyword>
<proteinExistence type="inferred from homology"/>
<dbReference type="InterPro" id="IPR010998">
    <property type="entry name" value="Integrase_recombinase_N"/>
</dbReference>
<dbReference type="Gene3D" id="1.10.443.10">
    <property type="entry name" value="Intergrase catalytic core"/>
    <property type="match status" value="1"/>
</dbReference>
<dbReference type="PANTHER" id="PTHR30349">
    <property type="entry name" value="PHAGE INTEGRASE-RELATED"/>
    <property type="match status" value="1"/>
</dbReference>
<name>A0A176TFJ5_9FLAO</name>
<dbReference type="InterPro" id="IPR013762">
    <property type="entry name" value="Integrase-like_cat_sf"/>
</dbReference>
<feature type="domain" description="Core-binding (CB)" evidence="7">
    <location>
        <begin position="241"/>
        <end position="329"/>
    </location>
</feature>
<dbReference type="CDD" id="cd00397">
    <property type="entry name" value="DNA_BRE_C"/>
    <property type="match status" value="1"/>
</dbReference>
<dbReference type="InterPro" id="IPR011010">
    <property type="entry name" value="DNA_brk_join_enz"/>
</dbReference>
<dbReference type="PROSITE" id="PS51900">
    <property type="entry name" value="CB"/>
    <property type="match status" value="1"/>
</dbReference>
<evidence type="ECO:0000256" key="4">
    <source>
        <dbReference type="ARBA" id="ARBA00023172"/>
    </source>
</evidence>
<dbReference type="OrthoDB" id="9806835at2"/>
<organism evidence="8 9">
    <name type="scientific">Polaribacter atrinae</name>
    <dbReference type="NCBI Taxonomy" id="1333662"/>
    <lineage>
        <taxon>Bacteria</taxon>
        <taxon>Pseudomonadati</taxon>
        <taxon>Bacteroidota</taxon>
        <taxon>Flavobacteriia</taxon>
        <taxon>Flavobacteriales</taxon>
        <taxon>Flavobacteriaceae</taxon>
    </lineage>
</organism>
<evidence type="ECO:0000256" key="1">
    <source>
        <dbReference type="ARBA" id="ARBA00008857"/>
    </source>
</evidence>
<evidence type="ECO:0008006" key="10">
    <source>
        <dbReference type="Google" id="ProtNLM"/>
    </source>
</evidence>
<protein>
    <recommendedName>
        <fullName evidence="10">Integrase</fullName>
    </recommendedName>
</protein>
<evidence type="ECO:0000259" key="7">
    <source>
        <dbReference type="PROSITE" id="PS51900"/>
    </source>
</evidence>
<dbReference type="Proteomes" id="UP000076923">
    <property type="component" value="Unassembled WGS sequence"/>
</dbReference>
<accession>A0A176TFJ5</accession>
<comment type="caution">
    <text evidence="8">The sequence shown here is derived from an EMBL/GenBank/DDBJ whole genome shotgun (WGS) entry which is preliminary data.</text>
</comment>
<sequence length="541" mass="62674">MQSIYEFITFTSKIEHDLEHDSKVLPLFSAPKIYTANGDLSKRWYVYFSFKDPETGKMKRMGNIYGKANNYKTKEARLTILTSYRKNLLFLLKKGFNPFVDNTLLHQKLKDPFLKETPKKKVKEQVVKEEGIPSYLNDAIKSAIKEAIEEQTIVLGGENEVSVTESIANGEKVLSTEKQKADLSPITKSIAKQEKSIASGLNNEDLVENVAIAENKEGGERAAIQNKKIADDNKTIAKVEDDGISITKTFDLALELKEKEVSERTISDYRRKSNKFIAWMEASYPDKKNIKSIARKDIIEYLNTILLRTSARSRNNYRTELGSLFQVLKDNELVDENYIQSIPILTSKPKRHKTYSLEEQKKIFKYLEKEDPHLLLFIKFVSYCFIRPIEVCRIKIKDINIEERRIQYKAKTSAKKTKIIPDILWEVLPDLSKLDKESYLFTPKAIGAFWDAKEINRRDHFSKRFTSVVKEQFGLTEDHGVYSFRHTFISKLYRKLREKATPFEAKSSLMLITGHTSMVSLEKYLRDIDAELPEDYSKLFE</sequence>
<keyword evidence="3 5" id="KW-0238">DNA-binding</keyword>
<dbReference type="InterPro" id="IPR050090">
    <property type="entry name" value="Tyrosine_recombinase_XerCD"/>
</dbReference>
<dbReference type="InterPro" id="IPR002104">
    <property type="entry name" value="Integrase_catalytic"/>
</dbReference>
<dbReference type="AlphaFoldDB" id="A0A176TFJ5"/>
<evidence type="ECO:0000256" key="3">
    <source>
        <dbReference type="ARBA" id="ARBA00023125"/>
    </source>
</evidence>
<dbReference type="GO" id="GO:0015074">
    <property type="term" value="P:DNA integration"/>
    <property type="evidence" value="ECO:0007669"/>
    <property type="project" value="UniProtKB-KW"/>
</dbReference>
<dbReference type="Gene3D" id="1.10.150.130">
    <property type="match status" value="1"/>
</dbReference>
<evidence type="ECO:0000256" key="2">
    <source>
        <dbReference type="ARBA" id="ARBA00022908"/>
    </source>
</evidence>
<dbReference type="InterPro" id="IPR044068">
    <property type="entry name" value="CB"/>
</dbReference>
<dbReference type="STRING" id="1333662.LPB303_00010"/>
<dbReference type="Pfam" id="PF00589">
    <property type="entry name" value="Phage_integrase"/>
    <property type="match status" value="1"/>
</dbReference>
<keyword evidence="9" id="KW-1185">Reference proteome</keyword>
<feature type="domain" description="Tyr recombinase" evidence="6">
    <location>
        <begin position="350"/>
        <end position="537"/>
    </location>
</feature>
<dbReference type="SUPFAM" id="SSF56349">
    <property type="entry name" value="DNA breaking-rejoining enzymes"/>
    <property type="match status" value="1"/>
</dbReference>